<keyword evidence="2" id="KW-1185">Reference proteome</keyword>
<proteinExistence type="predicted"/>
<dbReference type="Gene3D" id="1.10.3210.10">
    <property type="entry name" value="Hypothetical protein af1432"/>
    <property type="match status" value="1"/>
</dbReference>
<name>A0A2K9NVT7_BACTC</name>
<evidence type="ECO:0000313" key="1">
    <source>
        <dbReference type="EMBL" id="AUN99631.1"/>
    </source>
</evidence>
<dbReference type="SUPFAM" id="SSF109604">
    <property type="entry name" value="HD-domain/PDEase-like"/>
    <property type="match status" value="1"/>
</dbReference>
<dbReference type="PROSITE" id="PS51832">
    <property type="entry name" value="HD_GYP"/>
    <property type="match status" value="1"/>
</dbReference>
<dbReference type="KEGG" id="bsto:C0V70_16255"/>
<dbReference type="InterPro" id="IPR003607">
    <property type="entry name" value="HD/PDEase_dom"/>
</dbReference>
<dbReference type="RefSeq" id="WP_102244922.1">
    <property type="nucleotide sequence ID" value="NZ_CP025704.1"/>
</dbReference>
<dbReference type="PANTHER" id="PTHR43155:SF2">
    <property type="entry name" value="CYCLIC DI-GMP PHOSPHODIESTERASE PA4108"/>
    <property type="match status" value="1"/>
</dbReference>
<reference evidence="1 2" key="1">
    <citation type="submission" date="2018-01" db="EMBL/GenBank/DDBJ databases">
        <title>Complete genome sequence of Bacteriovorax stolpii DSM12778.</title>
        <authorList>
            <person name="Tang B."/>
            <person name="Chang J."/>
        </authorList>
    </citation>
    <scope>NUCLEOTIDE SEQUENCE [LARGE SCALE GENOMIC DNA]</scope>
    <source>
        <strain evidence="1 2">DSM 12778</strain>
    </source>
</reference>
<dbReference type="SMART" id="SM00471">
    <property type="entry name" value="HDc"/>
    <property type="match status" value="1"/>
</dbReference>
<dbReference type="InterPro" id="IPR037522">
    <property type="entry name" value="HD_GYP_dom"/>
</dbReference>
<sequence>MTKKSNVIQLSALKEKRELKLKAEAEALSRSRAIEDAIKSTPSIKSIKKEFFELSIKTLLSALRCKDDYTWGHSLRVAYFCISAGKEMGLSEDELYELEVSALFHDIGKIGVPDAVLKKPSRLTDEEFLEMKLHPSKSYEILQDFPIFEKMAINAKYHHERFDGRGYPEGLKGEDIPLFSRIILIADTFDAMTSTRPYRKGLPFEVAFAELREFAGTQFDPMLVEKFISSMMKEQNKNEDTFTLQVIAGDFKKDAA</sequence>
<organism evidence="1 2">
    <name type="scientific">Bacteriovorax stolpii</name>
    <name type="common">Bdellovibrio stolpii</name>
    <dbReference type="NCBI Taxonomy" id="960"/>
    <lineage>
        <taxon>Bacteria</taxon>
        <taxon>Pseudomonadati</taxon>
        <taxon>Bdellovibrionota</taxon>
        <taxon>Bacteriovoracia</taxon>
        <taxon>Bacteriovoracales</taxon>
        <taxon>Bacteriovoracaceae</taxon>
        <taxon>Bacteriovorax</taxon>
    </lineage>
</organism>
<dbReference type="Pfam" id="PF13487">
    <property type="entry name" value="HD_5"/>
    <property type="match status" value="1"/>
</dbReference>
<dbReference type="OrthoDB" id="5291169at2"/>
<accession>A0A2K9NVT7</accession>
<protein>
    <submittedName>
        <fullName evidence="1">Uncharacterized protein</fullName>
    </submittedName>
</protein>
<dbReference type="PANTHER" id="PTHR43155">
    <property type="entry name" value="CYCLIC DI-GMP PHOSPHODIESTERASE PA4108-RELATED"/>
    <property type="match status" value="1"/>
</dbReference>
<gene>
    <name evidence="1" type="ORF">C0V70_16255</name>
</gene>
<evidence type="ECO:0000313" key="2">
    <source>
        <dbReference type="Proteomes" id="UP000235584"/>
    </source>
</evidence>
<dbReference type="EMBL" id="CP025704">
    <property type="protein sequence ID" value="AUN99631.1"/>
    <property type="molecule type" value="Genomic_DNA"/>
</dbReference>
<dbReference type="AlphaFoldDB" id="A0A2K9NVT7"/>
<dbReference type="Proteomes" id="UP000235584">
    <property type="component" value="Chromosome"/>
</dbReference>
<dbReference type="CDD" id="cd00077">
    <property type="entry name" value="HDc"/>
    <property type="match status" value="1"/>
</dbReference>